<keyword evidence="5 8" id="KW-0812">Transmembrane</keyword>
<proteinExistence type="inferred from homology"/>
<organism evidence="10 11">
    <name type="scientific">Phocicoccus schoeneichii</name>
    <dbReference type="NCBI Taxonomy" id="1812261"/>
    <lineage>
        <taxon>Bacteria</taxon>
        <taxon>Bacillati</taxon>
        <taxon>Bacillota</taxon>
        <taxon>Bacilli</taxon>
        <taxon>Bacillales</taxon>
        <taxon>Salinicoccaceae</taxon>
        <taxon>Phocicoccus</taxon>
    </lineage>
</organism>
<evidence type="ECO:0000256" key="5">
    <source>
        <dbReference type="ARBA" id="ARBA00022692"/>
    </source>
</evidence>
<comment type="caution">
    <text evidence="10">The sequence shown here is derived from an EMBL/GenBank/DDBJ whole genome shotgun (WGS) entry which is preliminary data.</text>
</comment>
<evidence type="ECO:0000256" key="6">
    <source>
        <dbReference type="ARBA" id="ARBA00022989"/>
    </source>
</evidence>
<evidence type="ECO:0000256" key="3">
    <source>
        <dbReference type="ARBA" id="ARBA00022448"/>
    </source>
</evidence>
<keyword evidence="4 8" id="KW-1003">Cell membrane</keyword>
<dbReference type="GO" id="GO:0140359">
    <property type="term" value="F:ABC-type transporter activity"/>
    <property type="evidence" value="ECO:0007669"/>
    <property type="project" value="InterPro"/>
</dbReference>
<keyword evidence="6 8" id="KW-1133">Transmembrane helix</keyword>
<keyword evidence="7 8" id="KW-0472">Membrane</keyword>
<dbReference type="EMBL" id="CAJEWE010000006">
    <property type="protein sequence ID" value="CAD2073000.1"/>
    <property type="molecule type" value="Genomic_DNA"/>
</dbReference>
<dbReference type="GO" id="GO:0005886">
    <property type="term" value="C:plasma membrane"/>
    <property type="evidence" value="ECO:0007669"/>
    <property type="project" value="UniProtKB-SubCell"/>
</dbReference>
<reference evidence="10 11" key="1">
    <citation type="submission" date="2020-07" db="EMBL/GenBank/DDBJ databases">
        <authorList>
            <person name="Criscuolo A."/>
        </authorList>
    </citation>
    <scope>NUCLEOTIDE SEQUENCE [LARGE SCALE GENOMIC DNA]</scope>
    <source>
        <strain evidence="11">CIP 111030</strain>
    </source>
</reference>
<keyword evidence="3 8" id="KW-0813">Transport</keyword>
<dbReference type="PANTHER" id="PTHR30413">
    <property type="entry name" value="INNER MEMBRANE TRANSPORT PERMEASE"/>
    <property type="match status" value="1"/>
</dbReference>
<dbReference type="Pfam" id="PF01061">
    <property type="entry name" value="ABC2_membrane"/>
    <property type="match status" value="1"/>
</dbReference>
<evidence type="ECO:0000256" key="8">
    <source>
        <dbReference type="RuleBase" id="RU361157"/>
    </source>
</evidence>
<evidence type="ECO:0000256" key="1">
    <source>
        <dbReference type="ARBA" id="ARBA00004651"/>
    </source>
</evidence>
<feature type="transmembrane region" description="Helical" evidence="8">
    <location>
        <begin position="33"/>
        <end position="53"/>
    </location>
</feature>
<feature type="domain" description="ABC transmembrane type-2" evidence="9">
    <location>
        <begin position="35"/>
        <end position="265"/>
    </location>
</feature>
<gene>
    <name evidence="10" type="primary">tagG_2</name>
    <name evidence="10" type="ORF">JEOSCH030_00530</name>
</gene>
<dbReference type="PANTHER" id="PTHR30413:SF10">
    <property type="entry name" value="CAPSULE POLYSACCHARIDE EXPORT INNER-MEMBRANE PROTEIN CTRC"/>
    <property type="match status" value="1"/>
</dbReference>
<dbReference type="AlphaFoldDB" id="A0A6V7R6H7"/>
<evidence type="ECO:0000256" key="2">
    <source>
        <dbReference type="ARBA" id="ARBA00007783"/>
    </source>
</evidence>
<protein>
    <recommendedName>
        <fullName evidence="8">Transport permease protein</fullName>
    </recommendedName>
</protein>
<dbReference type="InterPro" id="IPR013525">
    <property type="entry name" value="ABC2_TM"/>
</dbReference>
<evidence type="ECO:0000313" key="10">
    <source>
        <dbReference type="EMBL" id="CAD2073000.1"/>
    </source>
</evidence>
<keyword evidence="11" id="KW-1185">Reference proteome</keyword>
<feature type="transmembrane region" description="Helical" evidence="8">
    <location>
        <begin position="73"/>
        <end position="94"/>
    </location>
</feature>
<accession>A0A6V7R6H7</accession>
<evidence type="ECO:0000256" key="7">
    <source>
        <dbReference type="ARBA" id="ARBA00023136"/>
    </source>
</evidence>
<dbReference type="GO" id="GO:0015920">
    <property type="term" value="P:lipopolysaccharide transport"/>
    <property type="evidence" value="ECO:0007669"/>
    <property type="project" value="TreeGrafter"/>
</dbReference>
<evidence type="ECO:0000259" key="9">
    <source>
        <dbReference type="PROSITE" id="PS51012"/>
    </source>
</evidence>
<dbReference type="RefSeq" id="WP_186085631.1">
    <property type="nucleotide sequence ID" value="NZ_BMDB01000001.1"/>
</dbReference>
<evidence type="ECO:0000313" key="11">
    <source>
        <dbReference type="Proteomes" id="UP000521032"/>
    </source>
</evidence>
<feature type="transmembrane region" description="Helical" evidence="8">
    <location>
        <begin position="147"/>
        <end position="170"/>
    </location>
</feature>
<feature type="transmembrane region" description="Helical" evidence="8">
    <location>
        <begin position="182"/>
        <end position="205"/>
    </location>
</feature>
<dbReference type="PROSITE" id="PS51012">
    <property type="entry name" value="ABC_TM2"/>
    <property type="match status" value="1"/>
</dbReference>
<feature type="transmembrane region" description="Helical" evidence="8">
    <location>
        <begin position="245"/>
        <end position="263"/>
    </location>
</feature>
<dbReference type="Proteomes" id="UP000521032">
    <property type="component" value="Unassembled WGS sequence"/>
</dbReference>
<evidence type="ECO:0000256" key="4">
    <source>
        <dbReference type="ARBA" id="ARBA00022475"/>
    </source>
</evidence>
<name>A0A6V7R6H7_9BACL</name>
<feature type="transmembrane region" description="Helical" evidence="8">
    <location>
        <begin position="114"/>
        <end position="141"/>
    </location>
</feature>
<comment type="subcellular location">
    <subcellularLocation>
        <location evidence="1 8">Cell membrane</location>
        <topology evidence="1 8">Multi-pass membrane protein</topology>
    </subcellularLocation>
</comment>
<dbReference type="InterPro" id="IPR047817">
    <property type="entry name" value="ABC2_TM_bact-type"/>
</dbReference>
<sequence length="273" mass="32132">MKSFFKLIQEQIDNFYLVRRLSMYDLVSSNKNNYLGILWELLNPMTQIVIYWFVFGTLRSRAPVEVAGEEIPFIIWLIVGFLVWIFFYQASIGASKSIYSRLRMLSKMNFPLSVIPNVVIFSKLYIHLGMLGIAFIIYQFAGYYVSIYFVQIIYFIFCLYAFTFAFGLIMSTLSTIVRDVHLFLNSTLRMGLYVSGVLWPLSILADFPKIHALLKFNPLIYVIDGYRYSFLGSGWYIVEHWKYGLYFWAVVLIMLLIGSVLHMKFRRNFIDYL</sequence>
<comment type="similarity">
    <text evidence="2 8">Belongs to the ABC-2 integral membrane protein family.</text>
</comment>